<name>A0A4Y7IDK8_PAPSO</name>
<dbReference type="AlphaFoldDB" id="A0A4Y7IDK8"/>
<accession>A0A4Y7IDK8</accession>
<dbReference type="Proteomes" id="UP000316621">
    <property type="component" value="Chromosome 1"/>
</dbReference>
<organism evidence="1 2">
    <name type="scientific">Papaver somniferum</name>
    <name type="common">Opium poppy</name>
    <dbReference type="NCBI Taxonomy" id="3469"/>
    <lineage>
        <taxon>Eukaryota</taxon>
        <taxon>Viridiplantae</taxon>
        <taxon>Streptophyta</taxon>
        <taxon>Embryophyta</taxon>
        <taxon>Tracheophyta</taxon>
        <taxon>Spermatophyta</taxon>
        <taxon>Magnoliopsida</taxon>
        <taxon>Ranunculales</taxon>
        <taxon>Papaveraceae</taxon>
        <taxon>Papaveroideae</taxon>
        <taxon>Papaver</taxon>
    </lineage>
</organism>
<protein>
    <submittedName>
        <fullName evidence="1">Uncharacterized protein</fullName>
    </submittedName>
</protein>
<evidence type="ECO:0000313" key="2">
    <source>
        <dbReference type="Proteomes" id="UP000316621"/>
    </source>
</evidence>
<dbReference type="Gramene" id="RZC47003">
    <property type="protein sequence ID" value="RZC47003"/>
    <property type="gene ID" value="C5167_039938"/>
</dbReference>
<dbReference type="EMBL" id="CM010715">
    <property type="protein sequence ID" value="RZC47003.1"/>
    <property type="molecule type" value="Genomic_DNA"/>
</dbReference>
<reference evidence="1 2" key="1">
    <citation type="journal article" date="2018" name="Science">
        <title>The opium poppy genome and morphinan production.</title>
        <authorList>
            <person name="Guo L."/>
            <person name="Winzer T."/>
            <person name="Yang X."/>
            <person name="Li Y."/>
            <person name="Ning Z."/>
            <person name="He Z."/>
            <person name="Teodor R."/>
            <person name="Lu Y."/>
            <person name="Bowser T.A."/>
            <person name="Graham I.A."/>
            <person name="Ye K."/>
        </authorList>
    </citation>
    <scope>NUCLEOTIDE SEQUENCE [LARGE SCALE GENOMIC DNA]</scope>
    <source>
        <strain evidence="2">cv. HN1</strain>
        <tissue evidence="1">Leaves</tissue>
    </source>
</reference>
<evidence type="ECO:0000313" key="1">
    <source>
        <dbReference type="EMBL" id="RZC47003.1"/>
    </source>
</evidence>
<proteinExistence type="predicted"/>
<sequence>MDDPVFIILGREERDPNDEKRNLNALMGDSK</sequence>
<keyword evidence="2" id="KW-1185">Reference proteome</keyword>
<gene>
    <name evidence="1" type="ORF">C5167_039938</name>
</gene>